<evidence type="ECO:0000313" key="4">
    <source>
        <dbReference type="Proteomes" id="UP000019439"/>
    </source>
</evidence>
<gene>
    <name evidence="2" type="ORF">BF17_21505</name>
    <name evidence="3" type="ORF">ERS008667_03571</name>
</gene>
<evidence type="ECO:0000313" key="3">
    <source>
        <dbReference type="EMBL" id="CNI49853.1"/>
    </source>
</evidence>
<dbReference type="InterPro" id="IPR010982">
    <property type="entry name" value="Lambda_DNA-bd_dom_sf"/>
</dbReference>
<dbReference type="Proteomes" id="UP000019439">
    <property type="component" value="Chromosome"/>
</dbReference>
<protein>
    <submittedName>
        <fullName evidence="2">Cro/Cl family transcriptional regulator</fullName>
    </submittedName>
    <submittedName>
        <fullName evidence="3">Uncharacterized protein conserved in bacteria, prophage-related</fullName>
    </submittedName>
</protein>
<sequence length="85" mass="9524">MNKQLKRRICGLKSQTEIAKELGTKPQAVSFWFNSQVPANRVISLCEVLDWEITPHEVRGDIYPNPTDGLPTNKQTLMGRGNASV</sequence>
<dbReference type="CDD" id="cd00093">
    <property type="entry name" value="HTH_XRE"/>
    <property type="match status" value="1"/>
</dbReference>
<dbReference type="KEGG" id="ysi:BF17_21505"/>
<dbReference type="Proteomes" id="UP000038204">
    <property type="component" value="Unassembled WGS sequence"/>
</dbReference>
<dbReference type="Gene3D" id="1.10.260.40">
    <property type="entry name" value="lambda repressor-like DNA-binding domains"/>
    <property type="match status" value="1"/>
</dbReference>
<dbReference type="SUPFAM" id="SSF47413">
    <property type="entry name" value="lambda repressor-like DNA-binding domains"/>
    <property type="match status" value="1"/>
</dbReference>
<dbReference type="Pfam" id="PF15943">
    <property type="entry name" value="YdaS_toxin"/>
    <property type="match status" value="1"/>
</dbReference>
<reference evidence="3 5" key="2">
    <citation type="submission" date="2015-03" db="EMBL/GenBank/DDBJ databases">
        <authorList>
            <person name="Murphy D."/>
        </authorList>
    </citation>
    <scope>NUCLEOTIDE SEQUENCE [LARGE SCALE GENOMIC DNA]</scope>
    <source>
        <strain evidence="3 5">Y233</strain>
    </source>
</reference>
<dbReference type="EMBL" id="CP007230">
    <property type="protein sequence ID" value="AHK21552.1"/>
    <property type="molecule type" value="Genomic_DNA"/>
</dbReference>
<proteinExistence type="predicted"/>
<organism evidence="3 5">
    <name type="scientific">Yersinia similis</name>
    <dbReference type="NCBI Taxonomy" id="367190"/>
    <lineage>
        <taxon>Bacteria</taxon>
        <taxon>Pseudomonadati</taxon>
        <taxon>Pseudomonadota</taxon>
        <taxon>Gammaproteobacteria</taxon>
        <taxon>Enterobacterales</taxon>
        <taxon>Yersiniaceae</taxon>
        <taxon>Yersinia</taxon>
    </lineage>
</organism>
<dbReference type="InterPro" id="IPR031856">
    <property type="entry name" value="YdaS_toxin-like"/>
</dbReference>
<dbReference type="PATRIC" id="fig|367190.3.peg.4224"/>
<feature type="region of interest" description="Disordered" evidence="1">
    <location>
        <begin position="61"/>
        <end position="85"/>
    </location>
</feature>
<dbReference type="InterPro" id="IPR001387">
    <property type="entry name" value="Cro/C1-type_HTH"/>
</dbReference>
<evidence type="ECO:0000313" key="2">
    <source>
        <dbReference type="EMBL" id="AHK21552.1"/>
    </source>
</evidence>
<keyword evidence="4" id="KW-1185">Reference proteome</keyword>
<accession>A0A0T9R8L0</accession>
<evidence type="ECO:0000256" key="1">
    <source>
        <dbReference type="SAM" id="MobiDB-lite"/>
    </source>
</evidence>
<name>A0A0T9R8L0_9GAMM</name>
<reference evidence="2 4" key="1">
    <citation type="journal article" date="2014" name="Genome Announc.">
        <title>Genome Sequence of Yersinia similis Y228T, a Member of the Yersinia pseudotuberculosis Complex.</title>
        <authorList>
            <person name="Sprague L.D."/>
            <person name="Neubauer H."/>
        </authorList>
    </citation>
    <scope>NUCLEOTIDE SEQUENCE [LARGE SCALE GENOMIC DNA]</scope>
    <source>
        <strain evidence="2 4">228</strain>
    </source>
</reference>
<evidence type="ECO:0000313" key="5">
    <source>
        <dbReference type="Proteomes" id="UP000038204"/>
    </source>
</evidence>
<dbReference type="GO" id="GO:0003677">
    <property type="term" value="F:DNA binding"/>
    <property type="evidence" value="ECO:0007669"/>
    <property type="project" value="InterPro"/>
</dbReference>
<dbReference type="GeneID" id="96665935"/>
<dbReference type="EMBL" id="CQBK01000033">
    <property type="protein sequence ID" value="CNI49853.1"/>
    <property type="molecule type" value="Genomic_DNA"/>
</dbReference>
<dbReference type="AlphaFoldDB" id="A0A0T9R8L0"/>
<dbReference type="RefSeq" id="WP_025384169.1">
    <property type="nucleotide sequence ID" value="NZ_CABIHS010000112.1"/>
</dbReference>